<dbReference type="Pfam" id="PF12118">
    <property type="entry name" value="SprA-related"/>
    <property type="match status" value="1"/>
</dbReference>
<feature type="region of interest" description="Disordered" evidence="1">
    <location>
        <begin position="1"/>
        <end position="151"/>
    </location>
</feature>
<evidence type="ECO:0000313" key="2">
    <source>
        <dbReference type="EMBL" id="RDV24852.1"/>
    </source>
</evidence>
<dbReference type="InterPro" id="IPR021973">
    <property type="entry name" value="SprA-related"/>
</dbReference>
<dbReference type="Proteomes" id="UP000256561">
    <property type="component" value="Unassembled WGS sequence"/>
</dbReference>
<keyword evidence="3" id="KW-1185">Reference proteome</keyword>
<dbReference type="RefSeq" id="WP_115593722.1">
    <property type="nucleotide sequence ID" value="NZ_QRHA01000008.1"/>
</dbReference>
<evidence type="ECO:0000256" key="1">
    <source>
        <dbReference type="SAM" id="MobiDB-lite"/>
    </source>
</evidence>
<organism evidence="2 3">
    <name type="scientific">Alteromonas aestuariivivens</name>
    <dbReference type="NCBI Taxonomy" id="1938339"/>
    <lineage>
        <taxon>Bacteria</taxon>
        <taxon>Pseudomonadati</taxon>
        <taxon>Pseudomonadota</taxon>
        <taxon>Gammaproteobacteria</taxon>
        <taxon>Alteromonadales</taxon>
        <taxon>Alteromonadaceae</taxon>
        <taxon>Alteromonas/Salinimonas group</taxon>
        <taxon>Alteromonas</taxon>
    </lineage>
</organism>
<comment type="caution">
    <text evidence="2">The sequence shown here is derived from an EMBL/GenBank/DDBJ whole genome shotgun (WGS) entry which is preliminary data.</text>
</comment>
<protein>
    <recommendedName>
        <fullName evidence="4">Catalase</fullName>
    </recommendedName>
</protein>
<feature type="region of interest" description="Disordered" evidence="1">
    <location>
        <begin position="207"/>
        <end position="235"/>
    </location>
</feature>
<evidence type="ECO:0008006" key="4">
    <source>
        <dbReference type="Google" id="ProtNLM"/>
    </source>
</evidence>
<feature type="compositionally biased region" description="Basic and acidic residues" evidence="1">
    <location>
        <begin position="97"/>
        <end position="130"/>
    </location>
</feature>
<name>A0A3D8M6R4_9ALTE</name>
<dbReference type="EMBL" id="QRHA01000008">
    <property type="protein sequence ID" value="RDV24852.1"/>
    <property type="molecule type" value="Genomic_DNA"/>
</dbReference>
<dbReference type="AlphaFoldDB" id="A0A3D8M6R4"/>
<evidence type="ECO:0000313" key="3">
    <source>
        <dbReference type="Proteomes" id="UP000256561"/>
    </source>
</evidence>
<accession>A0A3D8M6R4</accession>
<feature type="compositionally biased region" description="Low complexity" evidence="1">
    <location>
        <begin position="1"/>
        <end position="16"/>
    </location>
</feature>
<reference evidence="3" key="1">
    <citation type="submission" date="2018-08" db="EMBL/GenBank/DDBJ databases">
        <authorList>
            <person name="Zhang J."/>
            <person name="Du Z.-J."/>
        </authorList>
    </citation>
    <scope>NUCLEOTIDE SEQUENCE [LARGE SCALE GENOMIC DNA]</scope>
    <source>
        <strain evidence="3">KCTC 52655</strain>
    </source>
</reference>
<gene>
    <name evidence="2" type="ORF">DXV75_12315</name>
</gene>
<sequence>MSLVTPLPTTLAYPTANVNTEAARRDNALRETIPQSSNPEQGASGKGLGSESDKARNPGQPPHPVTYERPHQAGEVQPDASSGDGLNRDNGQQQSAGRDDAEQRQQDQQEQRKIEQLKARDAEVRQHEQAHANTGGQYAGTPRYDYEMGPDGKRYAVGGEVSIDVSEAPTPEQTIRKMQQVRDAALAPAEPSVQDLKVASEAMQKANQARAELASDQSAQSNAAGVKGNVEQAPPSLEQIVQEGGVSAPRRTFQGLRDAVSEGMSTRTLAMESHPLQQRINRIQQFYQSVSDAQDTGFSASA</sequence>
<dbReference type="OrthoDB" id="9812722at2"/>
<proteinExistence type="predicted"/>